<proteinExistence type="predicted"/>
<organism evidence="1 2">
    <name type="scientific">Streptosporangium lutulentum</name>
    <dbReference type="NCBI Taxonomy" id="1461250"/>
    <lineage>
        <taxon>Bacteria</taxon>
        <taxon>Bacillati</taxon>
        <taxon>Actinomycetota</taxon>
        <taxon>Actinomycetes</taxon>
        <taxon>Streptosporangiales</taxon>
        <taxon>Streptosporangiaceae</taxon>
        <taxon>Streptosporangium</taxon>
    </lineage>
</organism>
<reference evidence="1 2" key="1">
    <citation type="submission" date="2023-07" db="EMBL/GenBank/DDBJ databases">
        <title>Sequencing the genomes of 1000 actinobacteria strains.</title>
        <authorList>
            <person name="Klenk H.-P."/>
        </authorList>
    </citation>
    <scope>NUCLEOTIDE SEQUENCE [LARGE SCALE GENOMIC DNA]</scope>
    <source>
        <strain evidence="1 2">DSM 46740</strain>
    </source>
</reference>
<gene>
    <name evidence="1" type="ORF">J2853_009537</name>
</gene>
<sequence>MTKPTTARSSFVDTSHDDALPVLLVRDGITYIDNERLLVDGHPVAPGRYRLQLGDAADLN</sequence>
<accession>A0ABT9QU08</accession>
<comment type="caution">
    <text evidence="1">The sequence shown here is derived from an EMBL/GenBank/DDBJ whole genome shotgun (WGS) entry which is preliminary data.</text>
</comment>
<dbReference type="Proteomes" id="UP001225356">
    <property type="component" value="Unassembled WGS sequence"/>
</dbReference>
<keyword evidence="2" id="KW-1185">Reference proteome</keyword>
<evidence type="ECO:0000313" key="2">
    <source>
        <dbReference type="Proteomes" id="UP001225356"/>
    </source>
</evidence>
<name>A0ABT9QU08_9ACTN</name>
<protein>
    <submittedName>
        <fullName evidence="1">Uncharacterized protein</fullName>
    </submittedName>
</protein>
<dbReference type="RefSeq" id="WP_307569168.1">
    <property type="nucleotide sequence ID" value="NZ_JAUSQU010000002.1"/>
</dbReference>
<evidence type="ECO:0000313" key="1">
    <source>
        <dbReference type="EMBL" id="MDP9850241.1"/>
    </source>
</evidence>
<dbReference type="EMBL" id="JAUSQU010000002">
    <property type="protein sequence ID" value="MDP9850241.1"/>
    <property type="molecule type" value="Genomic_DNA"/>
</dbReference>